<name>A0ABX6TEF6_9SPHI</name>
<feature type="domain" description="Transglutaminase-like" evidence="1">
    <location>
        <begin position="44"/>
        <end position="131"/>
    </location>
</feature>
<dbReference type="PANTHER" id="PTHR35532:SF5">
    <property type="entry name" value="CARBOHYDRATE-BINDING DOMAIN-CONTAINING PROTEIN"/>
    <property type="match status" value="1"/>
</dbReference>
<dbReference type="InterPro" id="IPR038765">
    <property type="entry name" value="Papain-like_cys_pep_sf"/>
</dbReference>
<sequence>MEQALVKKYIFRDFCEYILPYKLVNEQPDKWMIDIQKRYHSLAEKNSSQADPYQMCLAINNQLKKDFKIRSFPSIWDLNFHELDMLKSGKCYHATQYTTYVMRSLGIPIAMDFTPYWGNMNGGHEWNALIFNGHPVPFIGSESDPGLTKIDLARQRKRAKIFRRTYSFQQQSLAALTKDPLDIPVLFRSAQLRDVTDQYIPVSDAVVSNLPSGQNGTPLYLCVFNRQQWMPTAWAMIKHGKSKFVKMGRDIIYLPMYYQSGELSAAGNPVLINSEGLSVQINDNGDKTKLVIKQKSPEGPGITKGQEYELLIWQGKWKPVEKRTATADSIVYNGISKNALYRITSKDKMSKERIFIIDNCKPLWK</sequence>
<dbReference type="SUPFAM" id="SSF54001">
    <property type="entry name" value="Cysteine proteinases"/>
    <property type="match status" value="1"/>
</dbReference>
<dbReference type="PANTHER" id="PTHR35532">
    <property type="entry name" value="SIMILAR TO POLYHYDROXYALKANOATE DEPOLYMERASE"/>
    <property type="match status" value="1"/>
</dbReference>
<evidence type="ECO:0000259" key="1">
    <source>
        <dbReference type="Pfam" id="PF01841"/>
    </source>
</evidence>
<dbReference type="Proteomes" id="UP000516439">
    <property type="component" value="Chromosome"/>
</dbReference>
<organism evidence="2 3">
    <name type="scientific">Pedobacter riviphilus</name>
    <dbReference type="NCBI Taxonomy" id="2766984"/>
    <lineage>
        <taxon>Bacteria</taxon>
        <taxon>Pseudomonadati</taxon>
        <taxon>Bacteroidota</taxon>
        <taxon>Sphingobacteriia</taxon>
        <taxon>Sphingobacteriales</taxon>
        <taxon>Sphingobacteriaceae</taxon>
        <taxon>Pedobacter</taxon>
    </lineage>
</organism>
<dbReference type="Pfam" id="PF01841">
    <property type="entry name" value="Transglut_core"/>
    <property type="match status" value="1"/>
</dbReference>
<keyword evidence="3" id="KW-1185">Reference proteome</keyword>
<dbReference type="RefSeq" id="WP_190326258.1">
    <property type="nucleotide sequence ID" value="NZ_CP061171.1"/>
</dbReference>
<reference evidence="2 3" key="1">
    <citation type="submission" date="2020-09" db="EMBL/GenBank/DDBJ databases">
        <title>Pedobacter sp. SW-16 isolated from soil near Yeocheon.</title>
        <authorList>
            <person name="Im H.S."/>
            <person name="Joung Y."/>
            <person name="Lee S.-S."/>
        </authorList>
    </citation>
    <scope>NUCLEOTIDE SEQUENCE [LARGE SCALE GENOMIC DNA]</scope>
    <source>
        <strain evidence="2 3">SW-16</strain>
    </source>
</reference>
<dbReference type="InterPro" id="IPR002931">
    <property type="entry name" value="Transglutaminase-like"/>
</dbReference>
<evidence type="ECO:0000313" key="3">
    <source>
        <dbReference type="Proteomes" id="UP000516439"/>
    </source>
</evidence>
<proteinExistence type="predicted"/>
<evidence type="ECO:0000313" key="2">
    <source>
        <dbReference type="EMBL" id="QNR83019.1"/>
    </source>
</evidence>
<dbReference type="EMBL" id="CP061171">
    <property type="protein sequence ID" value="QNR83019.1"/>
    <property type="molecule type" value="Genomic_DNA"/>
</dbReference>
<accession>A0ABX6TEF6</accession>
<protein>
    <recommendedName>
        <fullName evidence="1">Transglutaminase-like domain-containing protein</fullName>
    </recommendedName>
</protein>
<gene>
    <name evidence="2" type="ORF">H9N25_13640</name>
</gene>